<dbReference type="SUPFAM" id="SSF75304">
    <property type="entry name" value="Amidase signature (AS) enzymes"/>
    <property type="match status" value="1"/>
</dbReference>
<reference evidence="2 3" key="1">
    <citation type="submission" date="2023-01" db="EMBL/GenBank/DDBJ databases">
        <title>Analysis of 21 Apiospora genomes using comparative genomics revels a genus with tremendous synthesis potential of carbohydrate active enzymes and secondary metabolites.</title>
        <authorList>
            <person name="Sorensen T."/>
        </authorList>
    </citation>
    <scope>NUCLEOTIDE SEQUENCE [LARGE SCALE GENOMIC DNA]</scope>
    <source>
        <strain evidence="2 3">CBS 114990</strain>
    </source>
</reference>
<accession>A0ABR1X4B3</accession>
<dbReference type="Proteomes" id="UP001433268">
    <property type="component" value="Unassembled WGS sequence"/>
</dbReference>
<dbReference type="InterPro" id="IPR023631">
    <property type="entry name" value="Amidase_dom"/>
</dbReference>
<dbReference type="PANTHER" id="PTHR11895">
    <property type="entry name" value="TRANSAMIDASE"/>
    <property type="match status" value="1"/>
</dbReference>
<sequence>MSVFFKEVGEANPVKKGDAEDLLKDFGVKIDPKDSDDYHQLLAAVHDCAEQLLELPDYQPVPDLKKYPRENLHVPTESEQVYGHASSSKGDQSSKLLAGKSVCLKDCIAVAGVPQFYGSDAFPAWTPSTDATVVTRVLDAGADIHGTAVCESFCNSTSSFTSAQGTIENPYKEGYSAGGSTSGGAALVAGGLMDLALGTDQGGSIRVPSSLCGCVGIKPTHGLVPYTGVTSGDAVDDHAGPLARTVLEAAACLDAIAGYDDIDDRSLGSAAHGSFGFLESIQSVDTSRLPLSGLRIGLLAEGFDQPVVDTRVKTTVLAAAKKFEQLGATVEEVSVPEHLQGPLIWTIQQRISGAAGVLGQAHGRRGLSLTEFEQARLPWTADNFDKLFPSTKNTVINGIYLSKNFPGLYGKSINMARKIRDAYQRAFEKYDVLVMPTTPYVAPRHGSRESPRSCFEPSIGLTSNTAVFNVTGHPAMTVPVGFAPAKEDPDVLLPVGMQIVGGLWEENKMLKAGRAWESNFDWKEAKSRPSQAPVLTNDGVKDGLPNEKTMEWVNVNANGKRPLEVDITTREVAGVLAA</sequence>
<name>A0ABR1X4B3_9PEZI</name>
<dbReference type="InterPro" id="IPR036928">
    <property type="entry name" value="AS_sf"/>
</dbReference>
<dbReference type="RefSeq" id="XP_066673164.1">
    <property type="nucleotide sequence ID" value="XM_066809546.1"/>
</dbReference>
<comment type="caution">
    <text evidence="2">The sequence shown here is derived from an EMBL/GenBank/DDBJ whole genome shotgun (WGS) entry which is preliminary data.</text>
</comment>
<proteinExistence type="predicted"/>
<gene>
    <name evidence="2" type="ORF">PG997_005231</name>
</gene>
<dbReference type="PANTHER" id="PTHR11895:SF170">
    <property type="entry name" value="AMIDASE"/>
    <property type="match status" value="1"/>
</dbReference>
<keyword evidence="3" id="KW-1185">Reference proteome</keyword>
<evidence type="ECO:0000313" key="3">
    <source>
        <dbReference type="Proteomes" id="UP001433268"/>
    </source>
</evidence>
<protein>
    <recommendedName>
        <fullName evidence="1">Amidase domain-containing protein</fullName>
    </recommendedName>
</protein>
<dbReference type="Pfam" id="PF01425">
    <property type="entry name" value="Amidase"/>
    <property type="match status" value="1"/>
</dbReference>
<evidence type="ECO:0000313" key="2">
    <source>
        <dbReference type="EMBL" id="KAK8090270.1"/>
    </source>
</evidence>
<dbReference type="InterPro" id="IPR000120">
    <property type="entry name" value="Amidase"/>
</dbReference>
<dbReference type="GeneID" id="92042606"/>
<evidence type="ECO:0000259" key="1">
    <source>
        <dbReference type="Pfam" id="PF01425"/>
    </source>
</evidence>
<dbReference type="Gene3D" id="3.90.1300.10">
    <property type="entry name" value="Amidase signature (AS) domain"/>
    <property type="match status" value="1"/>
</dbReference>
<dbReference type="EMBL" id="JAQQWN010000004">
    <property type="protein sequence ID" value="KAK8090270.1"/>
    <property type="molecule type" value="Genomic_DNA"/>
</dbReference>
<organism evidence="2 3">
    <name type="scientific">Apiospora hydei</name>
    <dbReference type="NCBI Taxonomy" id="1337664"/>
    <lineage>
        <taxon>Eukaryota</taxon>
        <taxon>Fungi</taxon>
        <taxon>Dikarya</taxon>
        <taxon>Ascomycota</taxon>
        <taxon>Pezizomycotina</taxon>
        <taxon>Sordariomycetes</taxon>
        <taxon>Xylariomycetidae</taxon>
        <taxon>Amphisphaeriales</taxon>
        <taxon>Apiosporaceae</taxon>
        <taxon>Apiospora</taxon>
    </lineage>
</organism>
<feature type="domain" description="Amidase" evidence="1">
    <location>
        <begin position="89"/>
        <end position="510"/>
    </location>
</feature>